<keyword evidence="2" id="KW-1185">Reference proteome</keyword>
<evidence type="ECO:0000313" key="1">
    <source>
        <dbReference type="EMBL" id="ORY83590.1"/>
    </source>
</evidence>
<dbReference type="EMBL" id="MCGR01000019">
    <property type="protein sequence ID" value="ORY83590.1"/>
    <property type="molecule type" value="Genomic_DNA"/>
</dbReference>
<evidence type="ECO:0000313" key="2">
    <source>
        <dbReference type="Proteomes" id="UP000193467"/>
    </source>
</evidence>
<comment type="caution">
    <text evidence="1">The sequence shown here is derived from an EMBL/GenBank/DDBJ whole genome shotgun (WGS) entry which is preliminary data.</text>
</comment>
<protein>
    <recommendedName>
        <fullName evidence="3">F-box domain-containing protein</fullName>
    </recommendedName>
</protein>
<dbReference type="AlphaFoldDB" id="A0A1Y2FI19"/>
<gene>
    <name evidence="1" type="ORF">BCR35DRAFT_303479</name>
</gene>
<organism evidence="1 2">
    <name type="scientific">Leucosporidium creatinivorum</name>
    <dbReference type="NCBI Taxonomy" id="106004"/>
    <lineage>
        <taxon>Eukaryota</taxon>
        <taxon>Fungi</taxon>
        <taxon>Dikarya</taxon>
        <taxon>Basidiomycota</taxon>
        <taxon>Pucciniomycotina</taxon>
        <taxon>Microbotryomycetes</taxon>
        <taxon>Leucosporidiales</taxon>
        <taxon>Leucosporidium</taxon>
    </lineage>
</organism>
<reference evidence="1 2" key="1">
    <citation type="submission" date="2016-07" db="EMBL/GenBank/DDBJ databases">
        <title>Pervasive Adenine N6-methylation of Active Genes in Fungi.</title>
        <authorList>
            <consortium name="DOE Joint Genome Institute"/>
            <person name="Mondo S.J."/>
            <person name="Dannebaum R.O."/>
            <person name="Kuo R.C."/>
            <person name="Labutti K."/>
            <person name="Haridas S."/>
            <person name="Kuo A."/>
            <person name="Salamov A."/>
            <person name="Ahrendt S.R."/>
            <person name="Lipzen A."/>
            <person name="Sullivan W."/>
            <person name="Andreopoulos W.B."/>
            <person name="Clum A."/>
            <person name="Lindquist E."/>
            <person name="Daum C."/>
            <person name="Ramamoorthy G.K."/>
            <person name="Gryganskyi A."/>
            <person name="Culley D."/>
            <person name="Magnuson J.K."/>
            <person name="James T.Y."/>
            <person name="O'Malley M.A."/>
            <person name="Stajich J.E."/>
            <person name="Spatafora J.W."/>
            <person name="Visel A."/>
            <person name="Grigoriev I.V."/>
        </authorList>
    </citation>
    <scope>NUCLEOTIDE SEQUENCE [LARGE SCALE GENOMIC DNA]</scope>
    <source>
        <strain evidence="1 2">62-1032</strain>
    </source>
</reference>
<feature type="non-terminal residue" evidence="1">
    <location>
        <position position="361"/>
    </location>
</feature>
<name>A0A1Y2FI19_9BASI</name>
<dbReference type="SUPFAM" id="SSF52058">
    <property type="entry name" value="L domain-like"/>
    <property type="match status" value="1"/>
</dbReference>
<dbReference type="InParanoid" id="A0A1Y2FI19"/>
<dbReference type="Gene3D" id="3.80.10.10">
    <property type="entry name" value="Ribonuclease Inhibitor"/>
    <property type="match status" value="1"/>
</dbReference>
<dbReference type="Proteomes" id="UP000193467">
    <property type="component" value="Unassembled WGS sequence"/>
</dbReference>
<sequence>MCNPTLPPELLNLIIPLAIPPPSRASLRERTAILSSLSLVNSTWHAYAQPRLYSHLRLTDKRLKALAKELKQPSTEVEHAPNGSRALKARQVKMVTMGKWVDEYGAGLKTVLKEFEEVEEAYLEGTKEWGSLSAVAVLPSELETLHLTRVYNFLPPPHGFPLLRRLSLSFGLDKGIDWALLHPRNIPNLSHLILEPADWTFAQDPCFLSAFARIAPHLQALCLAGADQGGVDFGQLLRKAINLQHLYIHTTSDTLVNDLPSLPSALESLRISSTSASPETLATLLTREKEVPHSLATLKRLTVPNSTINGWDFPTKKSAEARKVIAQWCVKRGLSCASCPRVGCSWKIGCPMRWSSGWRIG</sequence>
<accession>A0A1Y2FI19</accession>
<dbReference type="InterPro" id="IPR032675">
    <property type="entry name" value="LRR_dom_sf"/>
</dbReference>
<evidence type="ECO:0008006" key="3">
    <source>
        <dbReference type="Google" id="ProtNLM"/>
    </source>
</evidence>
<dbReference type="OrthoDB" id="2534156at2759"/>
<proteinExistence type="predicted"/>